<reference evidence="3" key="1">
    <citation type="submission" date="2017-01" db="EMBL/GenBank/DDBJ databases">
        <title>Comparative genomics of anhydrobiosis in the tardigrade Hypsibius dujardini.</title>
        <authorList>
            <person name="Yoshida Y."/>
            <person name="Koutsovoulos G."/>
            <person name="Laetsch D."/>
            <person name="Stevens L."/>
            <person name="Kumar S."/>
            <person name="Horikawa D."/>
            <person name="Ishino K."/>
            <person name="Komine S."/>
            <person name="Tomita M."/>
            <person name="Blaxter M."/>
            <person name="Arakawa K."/>
        </authorList>
    </citation>
    <scope>NUCLEOTIDE SEQUENCE [LARGE SCALE GENOMIC DNA]</scope>
    <source>
        <strain evidence="3">Z151</strain>
    </source>
</reference>
<feature type="region of interest" description="Disordered" evidence="1">
    <location>
        <begin position="34"/>
        <end position="56"/>
    </location>
</feature>
<accession>A0A1W0X8D5</accession>
<dbReference type="EMBL" id="MTYJ01000010">
    <property type="protein sequence ID" value="OQV23789.1"/>
    <property type="molecule type" value="Genomic_DNA"/>
</dbReference>
<sequence>MDMADMDTQERPRSSSFRSTNSGFVHLTNWRRYSPSTSEEPSMVSTTPVSHPSPVKHRDDQELFMWKELVSSLDDHEQANICTKSIKVRCGNLREESALSGRKGMVLARAPAEDSRPILISTATSMDLLFEHFKSNNTAQMAQFLKEKACIAADGCGSHFHGLAIGRGVKRPADVIDGDSTSDVEEDLEDFLDVQTQPSVTKLLYQPAAEPMPLVTLVKATFT</sequence>
<name>A0A1W0X8D5_HYPEX</name>
<dbReference type="AlphaFoldDB" id="A0A1W0X8D5"/>
<gene>
    <name evidence="2" type="ORF">BV898_02515</name>
</gene>
<protein>
    <submittedName>
        <fullName evidence="2">Uncharacterized protein</fullName>
    </submittedName>
</protein>
<evidence type="ECO:0000313" key="3">
    <source>
        <dbReference type="Proteomes" id="UP000192578"/>
    </source>
</evidence>
<comment type="caution">
    <text evidence="2">The sequence shown here is derived from an EMBL/GenBank/DDBJ whole genome shotgun (WGS) entry which is preliminary data.</text>
</comment>
<proteinExistence type="predicted"/>
<organism evidence="2 3">
    <name type="scientific">Hypsibius exemplaris</name>
    <name type="common">Freshwater tardigrade</name>
    <dbReference type="NCBI Taxonomy" id="2072580"/>
    <lineage>
        <taxon>Eukaryota</taxon>
        <taxon>Metazoa</taxon>
        <taxon>Ecdysozoa</taxon>
        <taxon>Tardigrada</taxon>
        <taxon>Eutardigrada</taxon>
        <taxon>Parachela</taxon>
        <taxon>Hypsibioidea</taxon>
        <taxon>Hypsibiidae</taxon>
        <taxon>Hypsibius</taxon>
    </lineage>
</organism>
<feature type="region of interest" description="Disordered" evidence="1">
    <location>
        <begin position="1"/>
        <end position="20"/>
    </location>
</feature>
<keyword evidence="3" id="KW-1185">Reference proteome</keyword>
<feature type="compositionally biased region" description="Polar residues" evidence="1">
    <location>
        <begin position="34"/>
        <end position="50"/>
    </location>
</feature>
<dbReference type="Proteomes" id="UP000192578">
    <property type="component" value="Unassembled WGS sequence"/>
</dbReference>
<evidence type="ECO:0000313" key="2">
    <source>
        <dbReference type="EMBL" id="OQV23789.1"/>
    </source>
</evidence>
<evidence type="ECO:0000256" key="1">
    <source>
        <dbReference type="SAM" id="MobiDB-lite"/>
    </source>
</evidence>